<accession>A0A5C3L0Y0</accession>
<feature type="region of interest" description="Disordered" evidence="1">
    <location>
        <begin position="606"/>
        <end position="639"/>
    </location>
</feature>
<feature type="region of interest" description="Disordered" evidence="1">
    <location>
        <begin position="515"/>
        <end position="539"/>
    </location>
</feature>
<feature type="compositionally biased region" description="Polar residues" evidence="1">
    <location>
        <begin position="614"/>
        <end position="625"/>
    </location>
</feature>
<proteinExistence type="predicted"/>
<evidence type="ECO:0000313" key="2">
    <source>
        <dbReference type="EMBL" id="TFK26579.1"/>
    </source>
</evidence>
<evidence type="ECO:0000256" key="1">
    <source>
        <dbReference type="SAM" id="MobiDB-lite"/>
    </source>
</evidence>
<dbReference type="EMBL" id="ML210173">
    <property type="protein sequence ID" value="TFK26579.1"/>
    <property type="molecule type" value="Genomic_DNA"/>
</dbReference>
<dbReference type="AlphaFoldDB" id="A0A5C3L0Y0"/>
<dbReference type="Proteomes" id="UP000307440">
    <property type="component" value="Unassembled WGS sequence"/>
</dbReference>
<feature type="compositionally biased region" description="Basic residues" evidence="1">
    <location>
        <begin position="358"/>
        <end position="367"/>
    </location>
</feature>
<evidence type="ECO:0000313" key="3">
    <source>
        <dbReference type="Proteomes" id="UP000307440"/>
    </source>
</evidence>
<feature type="compositionally biased region" description="Polar residues" evidence="1">
    <location>
        <begin position="568"/>
        <end position="581"/>
    </location>
</feature>
<protein>
    <submittedName>
        <fullName evidence="2">Uncharacterized protein</fullName>
    </submittedName>
</protein>
<feature type="region of interest" description="Disordered" evidence="1">
    <location>
        <begin position="671"/>
        <end position="699"/>
    </location>
</feature>
<gene>
    <name evidence="2" type="ORF">FA15DRAFT_667278</name>
</gene>
<feature type="compositionally biased region" description="Acidic residues" evidence="1">
    <location>
        <begin position="457"/>
        <end position="469"/>
    </location>
</feature>
<sequence length="731" mass="80393">MSLKSFLDPPRRGHKRRRSESIDGSHKPVVHNKGGRALEDRLSNPSVPSKSKRARKRQSRAEKTRLQQHINLQMLQPLPSMPPGLHLTHDMSPFDYVPFNPEFSLNPSLHYPASNYLPPPPPPHTNWVESMAAAAPQAHSVYPPFTDTPQVFYPASAPEPMLPPPKLPPPPMQAVYEEHHVRPPPTFPNGDAHTLPPKPPAQPSLPIGMKPDQDPSSKHGIFKLDGTDGKNAGYIPNPARTLVMEQLPKSHRNADFINSWGRKACGVQPVKIIIDSSAAKALVEFSTSGLARKAWDSPRLGAAYIGLKSHQLKGKPREDLIRVWWYRVDGVGAESGVGEIEEGEIVGDPPEPEDPKQQTKRQKKARLHERRLAKAKQQAELWHEAEFAPQAEPHRSAVSPHIPQQSIQFPNPPSAYPMEMDTTWYSAILPRATPHIQTSNLASYKPSAIHSQNTPSPDDEMVSGEDDMDLSSPVHPQGPSSSMPTTLARNGGEVVHRPLLASNGDIRNISSPTLPVPVAPLTEKRVSPTESTSSNLEEMRRSLAARQKELETGIAFAKKQLANKRQDVTTPLAQTSQSSGSEKPPPATATDKRALELRELVLQSRRHKMAATAANASNQPTEQKLTSNASTATTQNSSVPIQNKDSAAANNALSLEALAVSFISQTIETAKVRAKSPPRPKSPPAPMITKTSKQAAQMAELETKRRLLEREIEETKKQMALKLSKVQDRVR</sequence>
<feature type="region of interest" description="Disordered" evidence="1">
    <location>
        <begin position="1"/>
        <end position="63"/>
    </location>
</feature>
<feature type="region of interest" description="Disordered" evidence="1">
    <location>
        <begin position="562"/>
        <end position="592"/>
    </location>
</feature>
<organism evidence="2 3">
    <name type="scientific">Coprinopsis marcescibilis</name>
    <name type="common">Agaric fungus</name>
    <name type="synonym">Psathyrella marcescibilis</name>
    <dbReference type="NCBI Taxonomy" id="230819"/>
    <lineage>
        <taxon>Eukaryota</taxon>
        <taxon>Fungi</taxon>
        <taxon>Dikarya</taxon>
        <taxon>Basidiomycota</taxon>
        <taxon>Agaricomycotina</taxon>
        <taxon>Agaricomycetes</taxon>
        <taxon>Agaricomycetidae</taxon>
        <taxon>Agaricales</taxon>
        <taxon>Agaricineae</taxon>
        <taxon>Psathyrellaceae</taxon>
        <taxon>Coprinopsis</taxon>
    </lineage>
</organism>
<feature type="region of interest" description="Disordered" evidence="1">
    <location>
        <begin position="338"/>
        <end position="367"/>
    </location>
</feature>
<reference evidence="2 3" key="1">
    <citation type="journal article" date="2019" name="Nat. Ecol. Evol.">
        <title>Megaphylogeny resolves global patterns of mushroom evolution.</title>
        <authorList>
            <person name="Varga T."/>
            <person name="Krizsan K."/>
            <person name="Foldi C."/>
            <person name="Dima B."/>
            <person name="Sanchez-Garcia M."/>
            <person name="Sanchez-Ramirez S."/>
            <person name="Szollosi G.J."/>
            <person name="Szarkandi J.G."/>
            <person name="Papp V."/>
            <person name="Albert L."/>
            <person name="Andreopoulos W."/>
            <person name="Angelini C."/>
            <person name="Antonin V."/>
            <person name="Barry K.W."/>
            <person name="Bougher N.L."/>
            <person name="Buchanan P."/>
            <person name="Buyck B."/>
            <person name="Bense V."/>
            <person name="Catcheside P."/>
            <person name="Chovatia M."/>
            <person name="Cooper J."/>
            <person name="Damon W."/>
            <person name="Desjardin D."/>
            <person name="Finy P."/>
            <person name="Geml J."/>
            <person name="Haridas S."/>
            <person name="Hughes K."/>
            <person name="Justo A."/>
            <person name="Karasinski D."/>
            <person name="Kautmanova I."/>
            <person name="Kiss B."/>
            <person name="Kocsube S."/>
            <person name="Kotiranta H."/>
            <person name="LaButti K.M."/>
            <person name="Lechner B.E."/>
            <person name="Liimatainen K."/>
            <person name="Lipzen A."/>
            <person name="Lukacs Z."/>
            <person name="Mihaltcheva S."/>
            <person name="Morgado L.N."/>
            <person name="Niskanen T."/>
            <person name="Noordeloos M.E."/>
            <person name="Ohm R.A."/>
            <person name="Ortiz-Santana B."/>
            <person name="Ovrebo C."/>
            <person name="Racz N."/>
            <person name="Riley R."/>
            <person name="Savchenko A."/>
            <person name="Shiryaev A."/>
            <person name="Soop K."/>
            <person name="Spirin V."/>
            <person name="Szebenyi C."/>
            <person name="Tomsovsky M."/>
            <person name="Tulloss R.E."/>
            <person name="Uehling J."/>
            <person name="Grigoriev I.V."/>
            <person name="Vagvolgyi C."/>
            <person name="Papp T."/>
            <person name="Martin F.M."/>
            <person name="Miettinen O."/>
            <person name="Hibbett D.S."/>
            <person name="Nagy L.G."/>
        </authorList>
    </citation>
    <scope>NUCLEOTIDE SEQUENCE [LARGE SCALE GENOMIC DNA]</scope>
    <source>
        <strain evidence="2 3">CBS 121175</strain>
    </source>
</reference>
<feature type="region of interest" description="Disordered" evidence="1">
    <location>
        <begin position="444"/>
        <end position="488"/>
    </location>
</feature>
<keyword evidence="3" id="KW-1185">Reference proteome</keyword>
<name>A0A5C3L0Y0_COPMA</name>
<feature type="compositionally biased region" description="Low complexity" evidence="1">
    <location>
        <begin position="626"/>
        <end position="638"/>
    </location>
</feature>
<feature type="compositionally biased region" description="Polar residues" evidence="1">
    <location>
        <begin position="478"/>
        <end position="488"/>
    </location>
</feature>
<dbReference type="OrthoDB" id="2804702at2759"/>